<reference evidence="1 2" key="1">
    <citation type="submission" date="2020-08" db="EMBL/GenBank/DDBJ databases">
        <title>Genomic Encyclopedia of Type Strains, Phase IV (KMG-IV): sequencing the most valuable type-strain genomes for metagenomic binning, comparative biology and taxonomic classification.</title>
        <authorList>
            <person name="Goeker M."/>
        </authorList>
    </citation>
    <scope>NUCLEOTIDE SEQUENCE [LARGE SCALE GENOMIC DNA]</scope>
    <source>
        <strain evidence="1 2">DSM 29514</strain>
    </source>
</reference>
<evidence type="ECO:0000313" key="2">
    <source>
        <dbReference type="Proteomes" id="UP000519897"/>
    </source>
</evidence>
<sequence>MRINKKDRTKTVREMADYMRKHSANCTREILMLQFTNEEIDLYSEEARTVANREADEPLADAA</sequence>
<name>A0A7W6LKG5_9HYPH</name>
<organism evidence="1 2">
    <name type="scientific">Rhizobium rhizoryzae</name>
    <dbReference type="NCBI Taxonomy" id="451876"/>
    <lineage>
        <taxon>Bacteria</taxon>
        <taxon>Pseudomonadati</taxon>
        <taxon>Pseudomonadota</taxon>
        <taxon>Alphaproteobacteria</taxon>
        <taxon>Hyphomicrobiales</taxon>
        <taxon>Rhizobiaceae</taxon>
        <taxon>Rhizobium/Agrobacterium group</taxon>
        <taxon>Rhizobium</taxon>
    </lineage>
</organism>
<accession>A0A7W6LKG5</accession>
<keyword evidence="2" id="KW-1185">Reference proteome</keyword>
<gene>
    <name evidence="1" type="ORF">GGQ72_004618</name>
</gene>
<evidence type="ECO:0000313" key="1">
    <source>
        <dbReference type="EMBL" id="MBB4146049.1"/>
    </source>
</evidence>
<dbReference type="AlphaFoldDB" id="A0A7W6LKG5"/>
<proteinExistence type="predicted"/>
<protein>
    <submittedName>
        <fullName evidence="1">Uncharacterized protein</fullName>
    </submittedName>
</protein>
<dbReference type="RefSeq" id="WP_165137740.1">
    <property type="nucleotide sequence ID" value="NZ_CP049252.1"/>
</dbReference>
<dbReference type="EMBL" id="JACIEC010000016">
    <property type="protein sequence ID" value="MBB4146049.1"/>
    <property type="molecule type" value="Genomic_DNA"/>
</dbReference>
<comment type="caution">
    <text evidence="1">The sequence shown here is derived from an EMBL/GenBank/DDBJ whole genome shotgun (WGS) entry which is preliminary data.</text>
</comment>
<dbReference type="Proteomes" id="UP000519897">
    <property type="component" value="Unassembled WGS sequence"/>
</dbReference>